<sequence length="133" mass="14665">MRGKAMTYLSKILREPSTGRLSFWCPGCGQPHEIQHGGGSGPRWGWNRDVERPTFTPSVLVRSGHHVQGYDGGGCWCDLNAELKANGEEPCDFRCEVCHTFVTDGHIQYLGDCTHALAGQTVPMVEFPEGWGC</sequence>
<dbReference type="AlphaFoldDB" id="A0A375H9B8"/>
<accession>A0A375H9B8</accession>
<evidence type="ECO:0000313" key="2">
    <source>
        <dbReference type="Proteomes" id="UP000255168"/>
    </source>
</evidence>
<protein>
    <submittedName>
        <fullName evidence="1">Ammonia monooxygenase</fullName>
    </submittedName>
</protein>
<name>A0A375H9B8_9BURK</name>
<dbReference type="Pfam" id="PF20137">
    <property type="entry name" value="BubE"/>
    <property type="match status" value="1"/>
</dbReference>
<keyword evidence="1" id="KW-0503">Monooxygenase</keyword>
<reference evidence="1 2" key="1">
    <citation type="submission" date="2018-01" db="EMBL/GenBank/DDBJ databases">
        <authorList>
            <person name="Clerissi C."/>
        </authorList>
    </citation>
    <scope>NUCLEOTIDE SEQUENCE [LARGE SCALE GENOMIC DNA]</scope>
    <source>
        <strain evidence="1">Cupriavidus taiwanensis STM 6160</strain>
    </source>
</reference>
<organism evidence="1 2">
    <name type="scientific">Cupriavidus neocaledonicus</name>
    <dbReference type="NCBI Taxonomy" id="1040979"/>
    <lineage>
        <taxon>Bacteria</taxon>
        <taxon>Pseudomonadati</taxon>
        <taxon>Pseudomonadota</taxon>
        <taxon>Betaproteobacteria</taxon>
        <taxon>Burkholderiales</taxon>
        <taxon>Burkholderiaceae</taxon>
        <taxon>Cupriavidus</taxon>
    </lineage>
</organism>
<dbReference type="EMBL" id="LT984806">
    <property type="protein sequence ID" value="SPD47486.1"/>
    <property type="molecule type" value="Genomic_DNA"/>
</dbReference>
<dbReference type="GO" id="GO:0004497">
    <property type="term" value="F:monooxygenase activity"/>
    <property type="evidence" value="ECO:0007669"/>
    <property type="project" value="UniProtKB-KW"/>
</dbReference>
<proteinExistence type="predicted"/>
<evidence type="ECO:0000313" key="1">
    <source>
        <dbReference type="EMBL" id="SPD47486.1"/>
    </source>
</evidence>
<dbReference type="Proteomes" id="UP000255168">
    <property type="component" value="Chromosome I"/>
</dbReference>
<gene>
    <name evidence="1" type="ORF">CBM2607_12426</name>
</gene>
<keyword evidence="1" id="KW-0560">Oxidoreductase</keyword>
<dbReference type="InterPro" id="IPR045384">
    <property type="entry name" value="DUF6527"/>
</dbReference>